<keyword evidence="2" id="KW-1185">Reference proteome</keyword>
<evidence type="ECO:0000313" key="3">
    <source>
        <dbReference type="WBParaSite" id="BTMF_0001549701-mRNA-1"/>
    </source>
</evidence>
<dbReference type="AlphaFoldDB" id="A0A0R3R653"/>
<gene>
    <name evidence="1" type="ORF">BTMF_LOCUS13489</name>
</gene>
<dbReference type="Proteomes" id="UP000280834">
    <property type="component" value="Unassembled WGS sequence"/>
</dbReference>
<dbReference type="EMBL" id="UZAG01020163">
    <property type="protein sequence ID" value="VDO45954.1"/>
    <property type="molecule type" value="Genomic_DNA"/>
</dbReference>
<reference evidence="3" key="1">
    <citation type="submission" date="2017-02" db="UniProtKB">
        <authorList>
            <consortium name="WormBaseParasite"/>
        </authorList>
    </citation>
    <scope>IDENTIFICATION</scope>
</reference>
<reference evidence="1 2" key="2">
    <citation type="submission" date="2018-11" db="EMBL/GenBank/DDBJ databases">
        <authorList>
            <consortium name="Pathogen Informatics"/>
        </authorList>
    </citation>
    <scope>NUCLEOTIDE SEQUENCE [LARGE SCALE GENOMIC DNA]</scope>
</reference>
<evidence type="ECO:0000313" key="2">
    <source>
        <dbReference type="Proteomes" id="UP000280834"/>
    </source>
</evidence>
<sequence length="98" mass="11795">MTIQYLVNDTVSERTQLFFKIINVHFRASIPIFFKILIWKNEEHIDIIDCLINNRKCRVSRLVGDTHIMEDNHKILEISQRLIQGQRSLVLYWARRNN</sequence>
<organism evidence="3">
    <name type="scientific">Brugia timori</name>
    <dbReference type="NCBI Taxonomy" id="42155"/>
    <lineage>
        <taxon>Eukaryota</taxon>
        <taxon>Metazoa</taxon>
        <taxon>Ecdysozoa</taxon>
        <taxon>Nematoda</taxon>
        <taxon>Chromadorea</taxon>
        <taxon>Rhabditida</taxon>
        <taxon>Spirurina</taxon>
        <taxon>Spiruromorpha</taxon>
        <taxon>Filarioidea</taxon>
        <taxon>Onchocercidae</taxon>
        <taxon>Brugia</taxon>
    </lineage>
</organism>
<evidence type="ECO:0000313" key="1">
    <source>
        <dbReference type="EMBL" id="VDO45954.1"/>
    </source>
</evidence>
<accession>A0A0R3R653</accession>
<proteinExistence type="predicted"/>
<dbReference type="WBParaSite" id="BTMF_0001549701-mRNA-1">
    <property type="protein sequence ID" value="BTMF_0001549701-mRNA-1"/>
    <property type="gene ID" value="BTMF_0001549701"/>
</dbReference>
<protein>
    <submittedName>
        <fullName evidence="1 3">Uncharacterized protein</fullName>
    </submittedName>
</protein>
<name>A0A0R3R653_9BILA</name>